<feature type="signal peptide" evidence="1">
    <location>
        <begin position="1"/>
        <end position="19"/>
    </location>
</feature>
<dbReference type="EMBL" id="KB445581">
    <property type="protein sequence ID" value="EMD87885.1"/>
    <property type="molecule type" value="Genomic_DNA"/>
</dbReference>
<keyword evidence="1" id="KW-0732">Signal</keyword>
<name>M2SRG4_COCH5</name>
<organism evidence="2 3">
    <name type="scientific">Cochliobolus heterostrophus (strain C5 / ATCC 48332 / race O)</name>
    <name type="common">Southern corn leaf blight fungus</name>
    <name type="synonym">Bipolaris maydis</name>
    <dbReference type="NCBI Taxonomy" id="701091"/>
    <lineage>
        <taxon>Eukaryota</taxon>
        <taxon>Fungi</taxon>
        <taxon>Dikarya</taxon>
        <taxon>Ascomycota</taxon>
        <taxon>Pezizomycotina</taxon>
        <taxon>Dothideomycetes</taxon>
        <taxon>Pleosporomycetidae</taxon>
        <taxon>Pleosporales</taxon>
        <taxon>Pleosporineae</taxon>
        <taxon>Pleosporaceae</taxon>
        <taxon>Bipolaris</taxon>
    </lineage>
</organism>
<keyword evidence="3" id="KW-1185">Reference proteome</keyword>
<dbReference type="Proteomes" id="UP000016936">
    <property type="component" value="Unassembled WGS sequence"/>
</dbReference>
<protein>
    <submittedName>
        <fullName evidence="2">Uncharacterized protein</fullName>
    </submittedName>
</protein>
<feature type="non-terminal residue" evidence="2">
    <location>
        <position position="59"/>
    </location>
</feature>
<reference evidence="2 3" key="1">
    <citation type="journal article" date="2012" name="PLoS Pathog.">
        <title>Diverse lifestyles and strategies of plant pathogenesis encoded in the genomes of eighteen Dothideomycetes fungi.</title>
        <authorList>
            <person name="Ohm R.A."/>
            <person name="Feau N."/>
            <person name="Henrissat B."/>
            <person name="Schoch C.L."/>
            <person name="Horwitz B.A."/>
            <person name="Barry K.W."/>
            <person name="Condon B.J."/>
            <person name="Copeland A.C."/>
            <person name="Dhillon B."/>
            <person name="Glaser F."/>
            <person name="Hesse C.N."/>
            <person name="Kosti I."/>
            <person name="LaButti K."/>
            <person name="Lindquist E.A."/>
            <person name="Lucas S."/>
            <person name="Salamov A.A."/>
            <person name="Bradshaw R.E."/>
            <person name="Ciuffetti L."/>
            <person name="Hamelin R.C."/>
            <person name="Kema G.H.J."/>
            <person name="Lawrence C."/>
            <person name="Scott J.A."/>
            <person name="Spatafora J.W."/>
            <person name="Turgeon B.G."/>
            <person name="de Wit P.J.G.M."/>
            <person name="Zhong S."/>
            <person name="Goodwin S.B."/>
            <person name="Grigoriev I.V."/>
        </authorList>
    </citation>
    <scope>NUCLEOTIDE SEQUENCE [LARGE SCALE GENOMIC DNA]</scope>
    <source>
        <strain evidence="3">C5 / ATCC 48332 / race O</strain>
    </source>
</reference>
<evidence type="ECO:0000313" key="3">
    <source>
        <dbReference type="Proteomes" id="UP000016936"/>
    </source>
</evidence>
<proteinExistence type="predicted"/>
<dbReference type="AlphaFoldDB" id="M2SRG4"/>
<feature type="chain" id="PRO_5004025898" evidence="1">
    <location>
        <begin position="20"/>
        <end position="59"/>
    </location>
</feature>
<gene>
    <name evidence="2" type="ORF">COCHEDRAFT_1023208</name>
</gene>
<reference evidence="3" key="2">
    <citation type="journal article" date="2013" name="PLoS Genet.">
        <title>Comparative genome structure, secondary metabolite, and effector coding capacity across Cochliobolus pathogens.</title>
        <authorList>
            <person name="Condon B.J."/>
            <person name="Leng Y."/>
            <person name="Wu D."/>
            <person name="Bushley K.E."/>
            <person name="Ohm R.A."/>
            <person name="Otillar R."/>
            <person name="Martin J."/>
            <person name="Schackwitz W."/>
            <person name="Grimwood J."/>
            <person name="MohdZainudin N."/>
            <person name="Xue C."/>
            <person name="Wang R."/>
            <person name="Manning V.A."/>
            <person name="Dhillon B."/>
            <person name="Tu Z.J."/>
            <person name="Steffenson B.J."/>
            <person name="Salamov A."/>
            <person name="Sun H."/>
            <person name="Lowry S."/>
            <person name="LaButti K."/>
            <person name="Han J."/>
            <person name="Copeland A."/>
            <person name="Lindquist E."/>
            <person name="Barry K."/>
            <person name="Schmutz J."/>
            <person name="Baker S.E."/>
            <person name="Ciuffetti L.M."/>
            <person name="Grigoriev I.V."/>
            <person name="Zhong S."/>
            <person name="Turgeon B.G."/>
        </authorList>
    </citation>
    <scope>NUCLEOTIDE SEQUENCE [LARGE SCALE GENOMIC DNA]</scope>
    <source>
        <strain evidence="3">C5 / ATCC 48332 / race O</strain>
    </source>
</reference>
<dbReference type="HOGENOM" id="CLU_2967182_0_0_1"/>
<evidence type="ECO:0000313" key="2">
    <source>
        <dbReference type="EMBL" id="EMD87885.1"/>
    </source>
</evidence>
<sequence length="59" mass="6193">MVSIGLAFLLLLLLATSSGLVIGLLQSPAAPLHFFPSPTVLISSTKAGCRYVLPIITRI</sequence>
<evidence type="ECO:0000256" key="1">
    <source>
        <dbReference type="SAM" id="SignalP"/>
    </source>
</evidence>
<accession>M2SRG4</accession>